<evidence type="ECO:0000259" key="1">
    <source>
        <dbReference type="Pfam" id="PF00535"/>
    </source>
</evidence>
<dbReference type="PANTHER" id="PTHR43685">
    <property type="entry name" value="GLYCOSYLTRANSFERASE"/>
    <property type="match status" value="1"/>
</dbReference>
<dbReference type="AlphaFoldDB" id="A0A6V8MLI6"/>
<dbReference type="EMBL" id="BLXX01000011">
    <property type="protein sequence ID" value="GFO60905.1"/>
    <property type="molecule type" value="Genomic_DNA"/>
</dbReference>
<dbReference type="Proteomes" id="UP000556026">
    <property type="component" value="Unassembled WGS sequence"/>
</dbReference>
<gene>
    <name evidence="2" type="ORF">GMST_32300</name>
</gene>
<dbReference type="RefSeq" id="WP_183355714.1">
    <property type="nucleotide sequence ID" value="NZ_BLXX01000011.1"/>
</dbReference>
<organism evidence="2 3">
    <name type="scientific">Geomonas silvestris</name>
    <dbReference type="NCBI Taxonomy" id="2740184"/>
    <lineage>
        <taxon>Bacteria</taxon>
        <taxon>Pseudomonadati</taxon>
        <taxon>Thermodesulfobacteriota</taxon>
        <taxon>Desulfuromonadia</taxon>
        <taxon>Geobacterales</taxon>
        <taxon>Geobacteraceae</taxon>
        <taxon>Geomonas</taxon>
    </lineage>
</organism>
<dbReference type="PANTHER" id="PTHR43685:SF2">
    <property type="entry name" value="GLYCOSYLTRANSFERASE 2-LIKE DOMAIN-CONTAINING PROTEIN"/>
    <property type="match status" value="1"/>
</dbReference>
<proteinExistence type="predicted"/>
<dbReference type="Pfam" id="PF00535">
    <property type="entry name" value="Glycos_transf_2"/>
    <property type="match status" value="1"/>
</dbReference>
<dbReference type="InterPro" id="IPR029044">
    <property type="entry name" value="Nucleotide-diphossugar_trans"/>
</dbReference>
<name>A0A6V8MLI6_9BACT</name>
<accession>A0A6V8MLI6</accession>
<keyword evidence="2" id="KW-0808">Transferase</keyword>
<keyword evidence="3" id="KW-1185">Reference proteome</keyword>
<sequence>MPDELLLTIAVPTYNGARTIARALATIVPQLEPGVELLVCDNASTDDTGDVVGTFAAEHPAIRYQRNDKNVGFDGNVDLCLRRARGRFVWIMSDDDIFCRGDAVRQVLQVIRQHPEVAAIFADSRHPIRLDPADTGLCPTGADFFRRSRFKCGLISSNIFRRDAWESAGVERYVGGGWIHMGFLVQALAKSPSYVICEELVAQLVLEDQEGVTRWGGSGTFLMTGLNLVRIYREMPQLGYDRATVRAAYRTIKDGYPKNIPLAKAKGLRVSWPLLRDCAELFWWFPSFWVLDLPLLLLPGGIFRVARTISHALAKRTQADGD</sequence>
<dbReference type="GO" id="GO:0016740">
    <property type="term" value="F:transferase activity"/>
    <property type="evidence" value="ECO:0007669"/>
    <property type="project" value="UniProtKB-KW"/>
</dbReference>
<dbReference type="CDD" id="cd00761">
    <property type="entry name" value="Glyco_tranf_GTA_type"/>
    <property type="match status" value="1"/>
</dbReference>
<comment type="caution">
    <text evidence="2">The sequence shown here is derived from an EMBL/GenBank/DDBJ whole genome shotgun (WGS) entry which is preliminary data.</text>
</comment>
<dbReference type="SUPFAM" id="SSF53448">
    <property type="entry name" value="Nucleotide-diphospho-sugar transferases"/>
    <property type="match status" value="1"/>
</dbReference>
<reference evidence="3" key="1">
    <citation type="submission" date="2020-06" db="EMBL/GenBank/DDBJ databases">
        <title>Draft genomic sequence of Geomonas sp. Red330.</title>
        <authorList>
            <person name="Itoh H."/>
            <person name="Zhenxing X."/>
            <person name="Ushijima N."/>
            <person name="Masuda Y."/>
            <person name="Shiratori Y."/>
            <person name="Senoo K."/>
        </authorList>
    </citation>
    <scope>NUCLEOTIDE SEQUENCE [LARGE SCALE GENOMIC DNA]</scope>
    <source>
        <strain evidence="3">Red330</strain>
    </source>
</reference>
<evidence type="ECO:0000313" key="2">
    <source>
        <dbReference type="EMBL" id="GFO60905.1"/>
    </source>
</evidence>
<evidence type="ECO:0000313" key="3">
    <source>
        <dbReference type="Proteomes" id="UP000556026"/>
    </source>
</evidence>
<dbReference type="Gene3D" id="3.90.550.10">
    <property type="entry name" value="Spore Coat Polysaccharide Biosynthesis Protein SpsA, Chain A"/>
    <property type="match status" value="1"/>
</dbReference>
<feature type="domain" description="Glycosyltransferase 2-like" evidence="1">
    <location>
        <begin position="8"/>
        <end position="120"/>
    </location>
</feature>
<dbReference type="InterPro" id="IPR050834">
    <property type="entry name" value="Glycosyltransf_2"/>
</dbReference>
<protein>
    <submittedName>
        <fullName evidence="2">Glycosyl transferase</fullName>
    </submittedName>
</protein>
<dbReference type="InterPro" id="IPR001173">
    <property type="entry name" value="Glyco_trans_2-like"/>
</dbReference>